<comment type="caution">
    <text evidence="3">The sequence shown here is derived from an EMBL/GenBank/DDBJ whole genome shotgun (WGS) entry which is preliminary data.</text>
</comment>
<evidence type="ECO:0000256" key="1">
    <source>
        <dbReference type="SAM" id="SignalP"/>
    </source>
</evidence>
<name>A0A072P168_9EURO</name>
<feature type="chain" id="PRO_5001683145" description="DJ-1/PfpI domain-containing protein" evidence="1">
    <location>
        <begin position="22"/>
        <end position="225"/>
    </location>
</feature>
<dbReference type="OrthoDB" id="543156at2759"/>
<dbReference type="InterPro" id="IPR002818">
    <property type="entry name" value="DJ-1/PfpI"/>
</dbReference>
<dbReference type="VEuPathDB" id="FungiDB:A1O9_10561"/>
<dbReference type="AlphaFoldDB" id="A0A072P168"/>
<dbReference type="InterPro" id="IPR052158">
    <property type="entry name" value="INH-QAR"/>
</dbReference>
<dbReference type="Pfam" id="PF01965">
    <property type="entry name" value="DJ-1_PfpI"/>
    <property type="match status" value="1"/>
</dbReference>
<sequence length="225" mass="24433">MAEINFGFLLIPLQLLDMAGPMDIVGNISHEVISLYGPAELAKTAPKINFFHIGPSMEPVQLTGGFKAQPTTTLADCPELDYLLVGGPSLEYAENLPKDMRNFIAEQSKTVKSLFTTCTGGLVVAATGVLDGVSATANHTVLDHGREVAPRVKWNGQKNWVVDGKFWTAAGAVAGMDMMASWVQQTYGTDLLHFSTMLLEYQPRDEDGNPVTFMNGRGEVVRVSR</sequence>
<dbReference type="CDD" id="cd03139">
    <property type="entry name" value="GATase1_PfpI_2"/>
    <property type="match status" value="1"/>
</dbReference>
<reference evidence="3 4" key="1">
    <citation type="submission" date="2013-03" db="EMBL/GenBank/DDBJ databases">
        <title>The Genome Sequence of Exophiala aquamarina CBS 119918.</title>
        <authorList>
            <consortium name="The Broad Institute Genomics Platform"/>
            <person name="Cuomo C."/>
            <person name="de Hoog S."/>
            <person name="Gorbushina A."/>
            <person name="Walker B."/>
            <person name="Young S.K."/>
            <person name="Zeng Q."/>
            <person name="Gargeya S."/>
            <person name="Fitzgerald M."/>
            <person name="Haas B."/>
            <person name="Abouelleil A."/>
            <person name="Allen A.W."/>
            <person name="Alvarado L."/>
            <person name="Arachchi H.M."/>
            <person name="Berlin A.M."/>
            <person name="Chapman S.B."/>
            <person name="Gainer-Dewar J."/>
            <person name="Goldberg J."/>
            <person name="Griggs A."/>
            <person name="Gujja S."/>
            <person name="Hansen M."/>
            <person name="Howarth C."/>
            <person name="Imamovic A."/>
            <person name="Ireland A."/>
            <person name="Larimer J."/>
            <person name="McCowan C."/>
            <person name="Murphy C."/>
            <person name="Pearson M."/>
            <person name="Poon T.W."/>
            <person name="Priest M."/>
            <person name="Roberts A."/>
            <person name="Saif S."/>
            <person name="Shea T."/>
            <person name="Sisk P."/>
            <person name="Sykes S."/>
            <person name="Wortman J."/>
            <person name="Nusbaum C."/>
            <person name="Birren B."/>
        </authorList>
    </citation>
    <scope>NUCLEOTIDE SEQUENCE [LARGE SCALE GENOMIC DNA]</scope>
    <source>
        <strain evidence="3 4">CBS 119918</strain>
    </source>
</reference>
<dbReference type="Gene3D" id="3.40.50.880">
    <property type="match status" value="1"/>
</dbReference>
<dbReference type="HOGENOM" id="CLU_000445_44_8_1"/>
<feature type="signal peptide" evidence="1">
    <location>
        <begin position="1"/>
        <end position="21"/>
    </location>
</feature>
<gene>
    <name evidence="3" type="ORF">A1O9_10561</name>
</gene>
<keyword evidence="1" id="KW-0732">Signal</keyword>
<dbReference type="PANTHER" id="PTHR43130">
    <property type="entry name" value="ARAC-FAMILY TRANSCRIPTIONAL REGULATOR"/>
    <property type="match status" value="1"/>
</dbReference>
<protein>
    <recommendedName>
        <fullName evidence="2">DJ-1/PfpI domain-containing protein</fullName>
    </recommendedName>
</protein>
<accession>A0A072P168</accession>
<dbReference type="SUPFAM" id="SSF52317">
    <property type="entry name" value="Class I glutamine amidotransferase-like"/>
    <property type="match status" value="1"/>
</dbReference>
<proteinExistence type="predicted"/>
<keyword evidence="4" id="KW-1185">Reference proteome</keyword>
<dbReference type="PANTHER" id="PTHR43130:SF7">
    <property type="entry name" value="DJ-1_PFPI DOMAIN-CONTAINING PROTEIN"/>
    <property type="match status" value="1"/>
</dbReference>
<dbReference type="RefSeq" id="XP_013256176.1">
    <property type="nucleotide sequence ID" value="XM_013400722.1"/>
</dbReference>
<organism evidence="3 4">
    <name type="scientific">Exophiala aquamarina CBS 119918</name>
    <dbReference type="NCBI Taxonomy" id="1182545"/>
    <lineage>
        <taxon>Eukaryota</taxon>
        <taxon>Fungi</taxon>
        <taxon>Dikarya</taxon>
        <taxon>Ascomycota</taxon>
        <taxon>Pezizomycotina</taxon>
        <taxon>Eurotiomycetes</taxon>
        <taxon>Chaetothyriomycetidae</taxon>
        <taxon>Chaetothyriales</taxon>
        <taxon>Herpotrichiellaceae</taxon>
        <taxon>Exophiala</taxon>
    </lineage>
</organism>
<dbReference type="InterPro" id="IPR029062">
    <property type="entry name" value="Class_I_gatase-like"/>
</dbReference>
<dbReference type="GeneID" id="25285465"/>
<evidence type="ECO:0000313" key="3">
    <source>
        <dbReference type="EMBL" id="KEF53586.1"/>
    </source>
</evidence>
<dbReference type="Proteomes" id="UP000027920">
    <property type="component" value="Unassembled WGS sequence"/>
</dbReference>
<feature type="domain" description="DJ-1/PfpI" evidence="2">
    <location>
        <begin position="47"/>
        <end position="184"/>
    </location>
</feature>
<evidence type="ECO:0000313" key="4">
    <source>
        <dbReference type="Proteomes" id="UP000027920"/>
    </source>
</evidence>
<dbReference type="EMBL" id="AMGV01000013">
    <property type="protein sequence ID" value="KEF53586.1"/>
    <property type="molecule type" value="Genomic_DNA"/>
</dbReference>
<evidence type="ECO:0000259" key="2">
    <source>
        <dbReference type="Pfam" id="PF01965"/>
    </source>
</evidence>